<sequence length="271" mass="31587">MKSILLKIRKKINHPALFFTILSLALITFGTILGIDQDAIQIFPFILLYLFVLLSNLLEVTLIKKLNADFDPPAFLKQFFWISMVTVLLLFFIFVNWLSTSLLILYIVFILSSLHPKIKMEQTIFYPLLQLFFKVIIINILAYYVQTGYLEGKILLALFPLFFFFIPFLLYSQKNIFQEKNNWFQKVVINYFTNIITLSYLTGVIAVLLYFSFIKLSLIYSIAFILPIIASILAVLLRKKAFINHPYSFLTIFLFTTILLYAILLKIPAIL</sequence>
<evidence type="ECO:0000313" key="3">
    <source>
        <dbReference type="Proteomes" id="UP000188993"/>
    </source>
</evidence>
<organism evidence="2 3">
    <name type="scientific">Jeotgalibaca dankookensis</name>
    <dbReference type="NCBI Taxonomy" id="708126"/>
    <lineage>
        <taxon>Bacteria</taxon>
        <taxon>Bacillati</taxon>
        <taxon>Bacillota</taxon>
        <taxon>Bacilli</taxon>
        <taxon>Lactobacillales</taxon>
        <taxon>Carnobacteriaceae</taxon>
        <taxon>Jeotgalibaca</taxon>
    </lineage>
</organism>
<keyword evidence="3" id="KW-1185">Reference proteome</keyword>
<protein>
    <submittedName>
        <fullName evidence="2">Uncharacterized protein</fullName>
    </submittedName>
</protein>
<feature type="transmembrane region" description="Helical" evidence="1">
    <location>
        <begin position="39"/>
        <end position="58"/>
    </location>
</feature>
<feature type="transmembrane region" description="Helical" evidence="1">
    <location>
        <begin position="79"/>
        <end position="112"/>
    </location>
</feature>
<keyword evidence="1" id="KW-0472">Membrane</keyword>
<feature type="transmembrane region" description="Helical" evidence="1">
    <location>
        <begin position="124"/>
        <end position="145"/>
    </location>
</feature>
<dbReference type="RefSeq" id="WP_062471915.1">
    <property type="nucleotide sequence ID" value="NZ_BBYN01000033.1"/>
</dbReference>
<dbReference type="AlphaFoldDB" id="A0A1S6IP68"/>
<dbReference type="EMBL" id="CP019728">
    <property type="protein sequence ID" value="AQS53352.1"/>
    <property type="molecule type" value="Genomic_DNA"/>
</dbReference>
<dbReference type="KEGG" id="jda:BW727_100960"/>
<feature type="transmembrane region" description="Helical" evidence="1">
    <location>
        <begin position="191"/>
        <end position="211"/>
    </location>
</feature>
<feature type="transmembrane region" description="Helical" evidence="1">
    <location>
        <begin position="218"/>
        <end position="237"/>
    </location>
</feature>
<feature type="transmembrane region" description="Helical" evidence="1">
    <location>
        <begin position="154"/>
        <end position="171"/>
    </location>
</feature>
<proteinExistence type="predicted"/>
<name>A0A1S6IP68_9LACT</name>
<keyword evidence="1" id="KW-0812">Transmembrane</keyword>
<accession>A0A1S6IP68</accession>
<evidence type="ECO:0000313" key="2">
    <source>
        <dbReference type="EMBL" id="AQS53352.1"/>
    </source>
</evidence>
<feature type="transmembrane region" description="Helical" evidence="1">
    <location>
        <begin position="249"/>
        <end position="267"/>
    </location>
</feature>
<keyword evidence="1" id="KW-1133">Transmembrane helix</keyword>
<evidence type="ECO:0000256" key="1">
    <source>
        <dbReference type="SAM" id="Phobius"/>
    </source>
</evidence>
<dbReference type="STRING" id="708126.BW727_100960"/>
<dbReference type="Proteomes" id="UP000188993">
    <property type="component" value="Chromosome"/>
</dbReference>
<reference evidence="2 3" key="1">
    <citation type="journal article" date="2014" name="Int. J. Syst. Evol. Microbiol.">
        <title>Jeotgalibaca dankookensis gen. nov., sp. nov., a member of the family Carnobacteriaceae, isolated from seujeot (Korean traditional food).</title>
        <authorList>
            <person name="Lee D.G."/>
            <person name="Trujillo M.E."/>
            <person name="Kang H."/>
            <person name="Ahn T.Y."/>
        </authorList>
    </citation>
    <scope>NUCLEOTIDE SEQUENCE [LARGE SCALE GENOMIC DNA]</scope>
    <source>
        <strain evidence="2 3">EX-07</strain>
    </source>
</reference>
<feature type="transmembrane region" description="Helical" evidence="1">
    <location>
        <begin position="12"/>
        <end position="33"/>
    </location>
</feature>
<gene>
    <name evidence="2" type="ORF">BW727_100960</name>
</gene>